<evidence type="ECO:0000259" key="3">
    <source>
        <dbReference type="PROSITE" id="PS51767"/>
    </source>
</evidence>
<keyword evidence="4" id="KW-0378">Hydrolase</keyword>
<dbReference type="PANTHER" id="PTHR47966:SF8">
    <property type="entry name" value="ASPARTIC PROTEASE 1-RELATED"/>
    <property type="match status" value="1"/>
</dbReference>
<dbReference type="InterPro" id="IPR001461">
    <property type="entry name" value="Aspartic_peptidase_A1"/>
</dbReference>
<reference evidence="4" key="1">
    <citation type="submission" date="2022-01" db="EMBL/GenBank/DDBJ databases">
        <title>Genome Sequence Resource for Two Populations of Ditylenchus destructor, the Migratory Endoparasitic Phytonematode.</title>
        <authorList>
            <person name="Zhang H."/>
            <person name="Lin R."/>
            <person name="Xie B."/>
        </authorList>
    </citation>
    <scope>NUCLEOTIDE SEQUENCE</scope>
    <source>
        <strain evidence="4">BazhouSP</strain>
    </source>
</reference>
<dbReference type="SUPFAM" id="SSF50630">
    <property type="entry name" value="Acid proteases"/>
    <property type="match status" value="1"/>
</dbReference>
<feature type="signal peptide" evidence="2">
    <location>
        <begin position="1"/>
        <end position="19"/>
    </location>
</feature>
<dbReference type="InterPro" id="IPR033121">
    <property type="entry name" value="PEPTIDASE_A1"/>
</dbReference>
<dbReference type="Pfam" id="PF00026">
    <property type="entry name" value="Asp"/>
    <property type="match status" value="1"/>
</dbReference>
<comment type="similarity">
    <text evidence="1">Belongs to the peptidase A1 family.</text>
</comment>
<dbReference type="PROSITE" id="PS51767">
    <property type="entry name" value="PEPTIDASE_A1"/>
    <property type="match status" value="1"/>
</dbReference>
<feature type="domain" description="Peptidase A1" evidence="3">
    <location>
        <begin position="73"/>
        <end position="369"/>
    </location>
</feature>
<dbReference type="PANTHER" id="PTHR47966">
    <property type="entry name" value="BETA-SITE APP-CLEAVING ENZYME, ISOFORM A-RELATED"/>
    <property type="match status" value="1"/>
</dbReference>
<dbReference type="EMBL" id="JAKKPZ010000024">
    <property type="protein sequence ID" value="KAI1710867.1"/>
    <property type="molecule type" value="Genomic_DNA"/>
</dbReference>
<keyword evidence="4" id="KW-0645">Protease</keyword>
<organism evidence="4 5">
    <name type="scientific">Ditylenchus destructor</name>
    <dbReference type="NCBI Taxonomy" id="166010"/>
    <lineage>
        <taxon>Eukaryota</taxon>
        <taxon>Metazoa</taxon>
        <taxon>Ecdysozoa</taxon>
        <taxon>Nematoda</taxon>
        <taxon>Chromadorea</taxon>
        <taxon>Rhabditida</taxon>
        <taxon>Tylenchina</taxon>
        <taxon>Tylenchomorpha</taxon>
        <taxon>Sphaerularioidea</taxon>
        <taxon>Anguinidae</taxon>
        <taxon>Anguininae</taxon>
        <taxon>Ditylenchus</taxon>
    </lineage>
</organism>
<dbReference type="Gene3D" id="2.40.70.10">
    <property type="entry name" value="Acid Proteases"/>
    <property type="match status" value="2"/>
</dbReference>
<evidence type="ECO:0000256" key="2">
    <source>
        <dbReference type="SAM" id="SignalP"/>
    </source>
</evidence>
<proteinExistence type="inferred from homology"/>
<dbReference type="GO" id="GO:0006508">
    <property type="term" value="P:proteolysis"/>
    <property type="evidence" value="ECO:0007669"/>
    <property type="project" value="UniProtKB-KW"/>
</dbReference>
<keyword evidence="2" id="KW-0732">Signal</keyword>
<dbReference type="Proteomes" id="UP001201812">
    <property type="component" value="Unassembled WGS sequence"/>
</dbReference>
<comment type="caution">
    <text evidence="4">The sequence shown here is derived from an EMBL/GenBank/DDBJ whole genome shotgun (WGS) entry which is preliminary data.</text>
</comment>
<accession>A0AAD4MYS7</accession>
<dbReference type="InterPro" id="IPR021109">
    <property type="entry name" value="Peptidase_aspartic_dom_sf"/>
</dbReference>
<protein>
    <submittedName>
        <fullName evidence="4">Eukaryotic aspartyl protease domain-containing protein</fullName>
    </submittedName>
</protein>
<dbReference type="GO" id="GO:0004190">
    <property type="term" value="F:aspartic-type endopeptidase activity"/>
    <property type="evidence" value="ECO:0007669"/>
    <property type="project" value="InterPro"/>
</dbReference>
<gene>
    <name evidence="4" type="ORF">DdX_10569</name>
</gene>
<feature type="chain" id="PRO_5042160241" evidence="2">
    <location>
        <begin position="20"/>
        <end position="381"/>
    </location>
</feature>
<dbReference type="AlphaFoldDB" id="A0AAD4MYS7"/>
<keyword evidence="5" id="KW-1185">Reference proteome</keyword>
<name>A0AAD4MYS7_9BILA</name>
<evidence type="ECO:0000313" key="4">
    <source>
        <dbReference type="EMBL" id="KAI1710867.1"/>
    </source>
</evidence>
<evidence type="ECO:0000256" key="1">
    <source>
        <dbReference type="ARBA" id="ARBA00007447"/>
    </source>
</evidence>
<evidence type="ECO:0000313" key="5">
    <source>
        <dbReference type="Proteomes" id="UP001201812"/>
    </source>
</evidence>
<dbReference type="GO" id="GO:0005764">
    <property type="term" value="C:lysosome"/>
    <property type="evidence" value="ECO:0007669"/>
    <property type="project" value="TreeGrafter"/>
</dbReference>
<sequence>MSAIRLLALLLVCLAMVNAVVHKIQTQHHALSGKHSKHLFGRASLRQQQLYRRKVGMQASVGKLPLQHLNYLTIGTITVGTPPQTFNVEVDAFYENELMVIDVNANLSSVSKTVPEKSTYNAEKSSTYVAVNGNASAWGMKAHKAQDVLNIDSVSGTVKSFLVADKVPYFINYYPVDGLLGLSPSKKSYFNVSIVSDDLVTLGAEDSDNCQSTWSYVPSLKYYASSPFTVHASSAEVTIGGQLTTVNLDANVTFMSWPALDVSYAAKDLFVNGTGAIYNESVGYYTIDCDTTKAPLITLNLGGVGNSTDSTSQKLVLSGADYIRSWKSMGVCYLGVNFYRGNGMWYLGSQVLNNHCISFNYKERTVGFADSKTPKTDVTAY</sequence>